<dbReference type="GO" id="GO:0016787">
    <property type="term" value="F:hydrolase activity"/>
    <property type="evidence" value="ECO:0007669"/>
    <property type="project" value="UniProtKB-KW"/>
</dbReference>
<dbReference type="PRINTS" id="PR00111">
    <property type="entry name" value="ABHYDROLASE"/>
</dbReference>
<keyword evidence="5" id="KW-1185">Reference proteome</keyword>
<comment type="similarity">
    <text evidence="2">Belongs to the AB hydrolase superfamily. Epoxide hydrolase family.</text>
</comment>
<dbReference type="PANTHER" id="PTHR43329">
    <property type="entry name" value="EPOXIDE HYDROLASE"/>
    <property type="match status" value="1"/>
</dbReference>
<evidence type="ECO:0000259" key="3">
    <source>
        <dbReference type="Pfam" id="PF00561"/>
    </source>
</evidence>
<accession>A0AAW1PHD0</accession>
<comment type="caution">
    <text evidence="4">The sequence shown here is derived from an EMBL/GenBank/DDBJ whole genome shotgun (WGS) entry which is preliminary data.</text>
</comment>
<dbReference type="Proteomes" id="UP001489004">
    <property type="component" value="Unassembled WGS sequence"/>
</dbReference>
<evidence type="ECO:0000313" key="4">
    <source>
        <dbReference type="EMBL" id="KAK9808821.1"/>
    </source>
</evidence>
<organism evidence="4 5">
    <name type="scientific">[Myrmecia] bisecta</name>
    <dbReference type="NCBI Taxonomy" id="41462"/>
    <lineage>
        <taxon>Eukaryota</taxon>
        <taxon>Viridiplantae</taxon>
        <taxon>Chlorophyta</taxon>
        <taxon>core chlorophytes</taxon>
        <taxon>Trebouxiophyceae</taxon>
        <taxon>Trebouxiales</taxon>
        <taxon>Trebouxiaceae</taxon>
        <taxon>Myrmecia</taxon>
    </lineage>
</organism>
<feature type="domain" description="AB hydrolase-1" evidence="3">
    <location>
        <begin position="34"/>
        <end position="274"/>
    </location>
</feature>
<keyword evidence="1" id="KW-0378">Hydrolase</keyword>
<name>A0AAW1PHD0_9CHLO</name>
<reference evidence="4 5" key="1">
    <citation type="journal article" date="2024" name="Nat. Commun.">
        <title>Phylogenomics reveals the evolutionary origins of lichenization in chlorophyte algae.</title>
        <authorList>
            <person name="Puginier C."/>
            <person name="Libourel C."/>
            <person name="Otte J."/>
            <person name="Skaloud P."/>
            <person name="Haon M."/>
            <person name="Grisel S."/>
            <person name="Petersen M."/>
            <person name="Berrin J.G."/>
            <person name="Delaux P.M."/>
            <person name="Dal Grande F."/>
            <person name="Keller J."/>
        </authorList>
    </citation>
    <scope>NUCLEOTIDE SEQUENCE [LARGE SCALE GENOMIC DNA]</scope>
    <source>
        <strain evidence="4 5">SAG 2043</strain>
    </source>
</reference>
<dbReference type="InterPro" id="IPR029058">
    <property type="entry name" value="AB_hydrolase_fold"/>
</dbReference>
<dbReference type="EMBL" id="JALJOR010000011">
    <property type="protein sequence ID" value="KAK9808821.1"/>
    <property type="molecule type" value="Genomic_DNA"/>
</dbReference>
<dbReference type="SUPFAM" id="SSF53474">
    <property type="entry name" value="alpha/beta-Hydrolases"/>
    <property type="match status" value="1"/>
</dbReference>
<dbReference type="Pfam" id="PF00561">
    <property type="entry name" value="Abhydrolase_1"/>
    <property type="match status" value="1"/>
</dbReference>
<dbReference type="PRINTS" id="PR00412">
    <property type="entry name" value="EPOXHYDRLASE"/>
</dbReference>
<dbReference type="InterPro" id="IPR000639">
    <property type="entry name" value="Epox_hydrolase-like"/>
</dbReference>
<evidence type="ECO:0000313" key="5">
    <source>
        <dbReference type="Proteomes" id="UP001489004"/>
    </source>
</evidence>
<dbReference type="InterPro" id="IPR000073">
    <property type="entry name" value="AB_hydrolase_1"/>
</dbReference>
<sequence>MDAPASPSPPEYMQGKFETVGQHKLYIIDKGQGPAVLMLHGFPNSSSLYKHQIPALLTKGFRVIVPDLLGFGESDKPQAVEPYTLDNLVSQLEALLDQLKVDKVTVVGHDWGAALAWHFAALLPERTTRLVAISVGHPAQYFATGLQLQLSWYMLVFLHQGVAEQVAVDGSIWARVTPPSQAVHLEAEEFKQMFADIAKPGAATSGLNWYRANIKPENMIAGYITQTPAVEADSLMIWPTGDHFACCEEQAKGSEAFVKGSFRYQRIECDSHFATWFAAEEVNKLLLEFIPTP</sequence>
<evidence type="ECO:0000256" key="1">
    <source>
        <dbReference type="ARBA" id="ARBA00022801"/>
    </source>
</evidence>
<proteinExistence type="inferred from homology"/>
<dbReference type="Gene3D" id="3.40.50.1820">
    <property type="entry name" value="alpha/beta hydrolase"/>
    <property type="match status" value="1"/>
</dbReference>
<evidence type="ECO:0000256" key="2">
    <source>
        <dbReference type="ARBA" id="ARBA00038334"/>
    </source>
</evidence>
<dbReference type="AlphaFoldDB" id="A0AAW1PHD0"/>
<gene>
    <name evidence="4" type="ORF">WJX72_004269</name>
</gene>
<protein>
    <recommendedName>
        <fullName evidence="3">AB hydrolase-1 domain-containing protein</fullName>
    </recommendedName>
</protein>